<name>A0A238H264_9BURK</name>
<dbReference type="EMBL" id="FXAN01000040">
    <property type="protein sequence ID" value="SMF99368.1"/>
    <property type="molecule type" value="Genomic_DNA"/>
</dbReference>
<organism evidence="1 2">
    <name type="scientific">Burkholderia singularis</name>
    <dbReference type="NCBI Taxonomy" id="1503053"/>
    <lineage>
        <taxon>Bacteria</taxon>
        <taxon>Pseudomonadati</taxon>
        <taxon>Pseudomonadota</taxon>
        <taxon>Betaproteobacteria</taxon>
        <taxon>Burkholderiales</taxon>
        <taxon>Burkholderiaceae</taxon>
        <taxon>Burkholderia</taxon>
        <taxon>pseudomallei group</taxon>
    </lineage>
</organism>
<sequence>MPCRNPGIPIEMEDRLLDGARATCCNRAIRHAAGHSFL</sequence>
<proteinExistence type="predicted"/>
<dbReference type="Proteomes" id="UP000198460">
    <property type="component" value="Unassembled WGS sequence"/>
</dbReference>
<evidence type="ECO:0000313" key="1">
    <source>
        <dbReference type="EMBL" id="SMF99368.1"/>
    </source>
</evidence>
<dbReference type="AlphaFoldDB" id="A0A238H264"/>
<reference evidence="1 2" key="1">
    <citation type="submission" date="2017-04" db="EMBL/GenBank/DDBJ databases">
        <authorList>
            <person name="Afonso C.L."/>
            <person name="Miller P.J."/>
            <person name="Scott M.A."/>
            <person name="Spackman E."/>
            <person name="Goraichik I."/>
            <person name="Dimitrov K.M."/>
            <person name="Suarez D.L."/>
            <person name="Swayne D.E."/>
        </authorList>
    </citation>
    <scope>NUCLEOTIDE SEQUENCE [LARGE SCALE GENOMIC DNA]</scope>
    <source>
        <strain evidence="1">LMG 28154</strain>
    </source>
</reference>
<evidence type="ECO:0000313" key="2">
    <source>
        <dbReference type="Proteomes" id="UP000198460"/>
    </source>
</evidence>
<gene>
    <name evidence="1" type="ORF">BSIN_0098</name>
</gene>
<accession>A0A238H264</accession>
<protein>
    <submittedName>
        <fullName evidence="1">Uncharacterized protein</fullName>
    </submittedName>
</protein>